<keyword evidence="4" id="KW-0347">Helicase</keyword>
<evidence type="ECO:0000256" key="1">
    <source>
        <dbReference type="ARBA" id="ARBA00012552"/>
    </source>
</evidence>
<dbReference type="AlphaFoldDB" id="A0A9P8D636"/>
<protein>
    <recommendedName>
        <fullName evidence="1">RNA helicase</fullName>
        <ecNumber evidence="1">3.6.4.13</ecNumber>
    </recommendedName>
</protein>
<keyword evidence="4" id="KW-0547">Nucleotide-binding</keyword>
<evidence type="ECO:0000256" key="6">
    <source>
        <dbReference type="ARBA" id="ARBA00047984"/>
    </source>
</evidence>
<organism evidence="8 9">
    <name type="scientific">Fusarium musae</name>
    <dbReference type="NCBI Taxonomy" id="1042133"/>
    <lineage>
        <taxon>Eukaryota</taxon>
        <taxon>Fungi</taxon>
        <taxon>Dikarya</taxon>
        <taxon>Ascomycota</taxon>
        <taxon>Pezizomycotina</taxon>
        <taxon>Sordariomycetes</taxon>
        <taxon>Hypocreomycetidae</taxon>
        <taxon>Hypocreales</taxon>
        <taxon>Nectriaceae</taxon>
        <taxon>Fusarium</taxon>
    </lineage>
</organism>
<dbReference type="RefSeq" id="XP_044674946.1">
    <property type="nucleotide sequence ID" value="XM_044830030.1"/>
</dbReference>
<dbReference type="GO" id="GO:0006397">
    <property type="term" value="P:mRNA processing"/>
    <property type="evidence" value="ECO:0007669"/>
    <property type="project" value="UniProtKB-KW"/>
</dbReference>
<dbReference type="Gene3D" id="3.40.50.300">
    <property type="entry name" value="P-loop containing nucleotide triphosphate hydrolases"/>
    <property type="match status" value="1"/>
</dbReference>
<keyword evidence="3" id="KW-0378">Hydrolase</keyword>
<dbReference type="EMBL" id="JAHBCI010000010">
    <property type="protein sequence ID" value="KAG9495946.1"/>
    <property type="molecule type" value="Genomic_DNA"/>
</dbReference>
<dbReference type="InterPro" id="IPR049945">
    <property type="entry name" value="AAA_22"/>
</dbReference>
<evidence type="ECO:0000259" key="7">
    <source>
        <dbReference type="PROSITE" id="PS51192"/>
    </source>
</evidence>
<feature type="domain" description="Helicase ATP-binding" evidence="7">
    <location>
        <begin position="35"/>
        <end position="160"/>
    </location>
</feature>
<dbReference type="InterPro" id="IPR002464">
    <property type="entry name" value="DNA/RNA_helicase_DEAH_CS"/>
</dbReference>
<dbReference type="PANTHER" id="PTHR18934">
    <property type="entry name" value="ATP-DEPENDENT RNA HELICASE"/>
    <property type="match status" value="1"/>
</dbReference>
<dbReference type="EC" id="3.6.4.13" evidence="1"/>
<gene>
    <name evidence="8" type="ORF">J7337_012512</name>
</gene>
<dbReference type="SUPFAM" id="SSF52540">
    <property type="entry name" value="P-loop containing nucleoside triphosphate hydrolases"/>
    <property type="match status" value="1"/>
</dbReference>
<comment type="caution">
    <text evidence="8">The sequence shown here is derived from an EMBL/GenBank/DDBJ whole genome shotgun (WGS) entry which is preliminary data.</text>
</comment>
<dbReference type="GO" id="GO:0003724">
    <property type="term" value="F:RNA helicase activity"/>
    <property type="evidence" value="ECO:0007669"/>
    <property type="project" value="UniProtKB-EC"/>
</dbReference>
<evidence type="ECO:0000256" key="2">
    <source>
        <dbReference type="ARBA" id="ARBA00022664"/>
    </source>
</evidence>
<keyword evidence="5" id="KW-0508">mRNA splicing</keyword>
<dbReference type="SMART" id="SM00487">
    <property type="entry name" value="DEXDc"/>
    <property type="match status" value="1"/>
</dbReference>
<dbReference type="Proteomes" id="UP000827133">
    <property type="component" value="Unassembled WGS sequence"/>
</dbReference>
<accession>A0A9P8D636</accession>
<evidence type="ECO:0000256" key="4">
    <source>
        <dbReference type="ARBA" id="ARBA00022806"/>
    </source>
</evidence>
<dbReference type="KEGG" id="fmu:J7337_012512"/>
<proteinExistence type="predicted"/>
<dbReference type="Pfam" id="PF13401">
    <property type="entry name" value="AAA_22"/>
    <property type="match status" value="1"/>
</dbReference>
<dbReference type="InterPro" id="IPR027417">
    <property type="entry name" value="P-loop_NTPase"/>
</dbReference>
<dbReference type="GeneID" id="68320368"/>
<evidence type="ECO:0000256" key="3">
    <source>
        <dbReference type="ARBA" id="ARBA00022801"/>
    </source>
</evidence>
<dbReference type="GO" id="GO:0008380">
    <property type="term" value="P:RNA splicing"/>
    <property type="evidence" value="ECO:0007669"/>
    <property type="project" value="UniProtKB-KW"/>
</dbReference>
<keyword evidence="9" id="KW-1185">Reference proteome</keyword>
<evidence type="ECO:0000313" key="9">
    <source>
        <dbReference type="Proteomes" id="UP000827133"/>
    </source>
</evidence>
<sequence>MNPFFENKEYSKEYLQIHEDRCKKLPVRSQRQEFLDKYHSEQVTIVVGDTGSGKTIQVSQFVLFDEWASDLRVACTQPRVVAATSVATRVAQELDVPLGGIVGYKVRFDNKSSGSTRLGFLTDGLLLQQYAGDANFSKYACIMIDEAHERTTNTDMLLALLKKLIQKRKDLKVCSVYSQLGFHLLLDRGADLCRQAPTKNLGLLFQCLHRITLVFQCLLQI</sequence>
<evidence type="ECO:0000256" key="5">
    <source>
        <dbReference type="ARBA" id="ARBA00023187"/>
    </source>
</evidence>
<reference evidence="8" key="1">
    <citation type="journal article" date="2021" name="Mol. Plant Microbe Interact.">
        <title>Telomere to telomere genome assembly of Fusarium musae F31, causal agent of crown rot disease of banana.</title>
        <authorList>
            <person name="Degradi L."/>
            <person name="Tava V."/>
            <person name="Kunova A."/>
            <person name="Cortesi P."/>
            <person name="Saracchi M."/>
            <person name="Pasquali M."/>
        </authorList>
    </citation>
    <scope>NUCLEOTIDE SEQUENCE</scope>
    <source>
        <strain evidence="8">F31</strain>
    </source>
</reference>
<dbReference type="InterPro" id="IPR014001">
    <property type="entry name" value="Helicase_ATP-bd"/>
</dbReference>
<dbReference type="GO" id="GO:0003723">
    <property type="term" value="F:RNA binding"/>
    <property type="evidence" value="ECO:0007669"/>
    <property type="project" value="TreeGrafter"/>
</dbReference>
<dbReference type="PANTHER" id="PTHR18934:SF109">
    <property type="entry name" value="ATP-DEPENDENT RNA HELICASE DHX15 HOMOLOG"/>
    <property type="match status" value="1"/>
</dbReference>
<comment type="catalytic activity">
    <reaction evidence="6">
        <text>ATP + H2O = ADP + phosphate + H(+)</text>
        <dbReference type="Rhea" id="RHEA:13065"/>
        <dbReference type="ChEBI" id="CHEBI:15377"/>
        <dbReference type="ChEBI" id="CHEBI:15378"/>
        <dbReference type="ChEBI" id="CHEBI:30616"/>
        <dbReference type="ChEBI" id="CHEBI:43474"/>
        <dbReference type="ChEBI" id="CHEBI:456216"/>
        <dbReference type="EC" id="3.6.4.13"/>
    </reaction>
</comment>
<evidence type="ECO:0000313" key="8">
    <source>
        <dbReference type="EMBL" id="KAG9495946.1"/>
    </source>
</evidence>
<keyword evidence="2" id="KW-0507">mRNA processing</keyword>
<dbReference type="PROSITE" id="PS00690">
    <property type="entry name" value="DEAH_ATP_HELICASE"/>
    <property type="match status" value="1"/>
</dbReference>
<dbReference type="GO" id="GO:0016887">
    <property type="term" value="F:ATP hydrolysis activity"/>
    <property type="evidence" value="ECO:0007669"/>
    <property type="project" value="InterPro"/>
</dbReference>
<name>A0A9P8D636_9HYPO</name>
<keyword evidence="4" id="KW-0067">ATP-binding</keyword>
<dbReference type="PROSITE" id="PS51192">
    <property type="entry name" value="HELICASE_ATP_BIND_1"/>
    <property type="match status" value="1"/>
</dbReference>